<sequence>MARAASSPPALSIGDDYRKEEENKCAYLVVALCPCLVCFMLLRIALSIILVVKFHFFCHTPLHSLLLNNGRTFSSDADSGLEEDYDGRGVSGESCVDLDEVHRVCKVIDELFALDRNMEAVLDECGEET</sequence>
<protein>
    <submittedName>
        <fullName evidence="2">Uncharacterized protein</fullName>
    </submittedName>
</protein>
<dbReference type="EMBL" id="CP144700">
    <property type="protein sequence ID" value="WVZ25312.1"/>
    <property type="molecule type" value="Genomic_DNA"/>
</dbReference>
<proteinExistence type="predicted"/>
<evidence type="ECO:0000313" key="3">
    <source>
        <dbReference type="Proteomes" id="UP001374535"/>
    </source>
</evidence>
<reference evidence="2 3" key="1">
    <citation type="journal article" date="2023" name="Life. Sci Alliance">
        <title>Evolutionary insights into 3D genome organization and epigenetic landscape of Vigna mungo.</title>
        <authorList>
            <person name="Junaid A."/>
            <person name="Singh B."/>
            <person name="Bhatia S."/>
        </authorList>
    </citation>
    <scope>NUCLEOTIDE SEQUENCE [LARGE SCALE GENOMIC DNA]</scope>
    <source>
        <strain evidence="2">Urdbean</strain>
    </source>
</reference>
<keyword evidence="1" id="KW-0472">Membrane</keyword>
<name>A0AAQ3PEB2_VIGMU</name>
<keyword evidence="3" id="KW-1185">Reference proteome</keyword>
<accession>A0AAQ3PEB2</accession>
<evidence type="ECO:0000313" key="2">
    <source>
        <dbReference type="EMBL" id="WVZ25312.1"/>
    </source>
</evidence>
<dbReference type="AlphaFoldDB" id="A0AAQ3PEB2"/>
<keyword evidence="1" id="KW-1133">Transmembrane helix</keyword>
<feature type="transmembrane region" description="Helical" evidence="1">
    <location>
        <begin position="26"/>
        <end position="52"/>
    </location>
</feature>
<organism evidence="2 3">
    <name type="scientific">Vigna mungo</name>
    <name type="common">Black gram</name>
    <name type="synonym">Phaseolus mungo</name>
    <dbReference type="NCBI Taxonomy" id="3915"/>
    <lineage>
        <taxon>Eukaryota</taxon>
        <taxon>Viridiplantae</taxon>
        <taxon>Streptophyta</taxon>
        <taxon>Embryophyta</taxon>
        <taxon>Tracheophyta</taxon>
        <taxon>Spermatophyta</taxon>
        <taxon>Magnoliopsida</taxon>
        <taxon>eudicotyledons</taxon>
        <taxon>Gunneridae</taxon>
        <taxon>Pentapetalae</taxon>
        <taxon>rosids</taxon>
        <taxon>fabids</taxon>
        <taxon>Fabales</taxon>
        <taxon>Fabaceae</taxon>
        <taxon>Papilionoideae</taxon>
        <taxon>50 kb inversion clade</taxon>
        <taxon>NPAAA clade</taxon>
        <taxon>indigoferoid/millettioid clade</taxon>
        <taxon>Phaseoleae</taxon>
        <taxon>Vigna</taxon>
    </lineage>
</organism>
<gene>
    <name evidence="2" type="ORF">V8G54_003856</name>
</gene>
<keyword evidence="1" id="KW-0812">Transmembrane</keyword>
<dbReference type="Proteomes" id="UP001374535">
    <property type="component" value="Chromosome 1"/>
</dbReference>
<evidence type="ECO:0000256" key="1">
    <source>
        <dbReference type="SAM" id="Phobius"/>
    </source>
</evidence>